<dbReference type="InterPro" id="IPR000163">
    <property type="entry name" value="Prohibitin"/>
</dbReference>
<comment type="subcellular location">
    <subcellularLocation>
        <location evidence="1">Membrane</location>
        <topology evidence="1">Single-pass membrane protein</topology>
    </subcellularLocation>
</comment>
<keyword evidence="6" id="KW-1185">Reference proteome</keyword>
<dbReference type="PANTHER" id="PTHR23222:SF1">
    <property type="entry name" value="PROHIBITIN-2"/>
    <property type="match status" value="1"/>
</dbReference>
<dbReference type="RefSeq" id="WP_176976876.1">
    <property type="nucleotide sequence ID" value="NZ_JABZEO010000008.1"/>
</dbReference>
<dbReference type="Gene3D" id="3.30.479.30">
    <property type="entry name" value="Band 7 domain"/>
    <property type="match status" value="1"/>
</dbReference>
<evidence type="ECO:0000256" key="3">
    <source>
        <dbReference type="SAM" id="MobiDB-lite"/>
    </source>
</evidence>
<name>A0A850RGT2_9GAMM</name>
<dbReference type="EMBL" id="JABZEO010000008">
    <property type="protein sequence ID" value="NVZ10130.1"/>
    <property type="molecule type" value="Genomic_DNA"/>
</dbReference>
<reference evidence="5 6" key="1">
    <citation type="submission" date="2020-06" db="EMBL/GenBank/DDBJ databases">
        <title>Whole-genome sequence of Allochromatium humboldtianum DSM 21881, type strain.</title>
        <authorList>
            <person name="Kyndt J.A."/>
            <person name="Meyer T.E."/>
        </authorList>
    </citation>
    <scope>NUCLEOTIDE SEQUENCE [LARGE SCALE GENOMIC DNA]</scope>
    <source>
        <strain evidence="5 6">DSM 21881</strain>
    </source>
</reference>
<dbReference type="Pfam" id="PF01145">
    <property type="entry name" value="Band_7"/>
    <property type="match status" value="1"/>
</dbReference>
<dbReference type="AlphaFoldDB" id="A0A850RGT2"/>
<sequence>MRRLKSWFSRNGLGLTLLGLILALVFAWLTPTIFIFVPPGHIGVYWVRFGSGTITDRVLNEGVAYKWPWDKIYLYDARLQVVDGAFEVLTADGLEAIVDISTRYRLVREDIALLHKNIGPDYIKTLLLPEVNSHARHEISKYTPEELYSLKRIEIEQAIAEGLKNAMRFEYEPQNRRESFLHIEDLLLKRTQLPEKVRDAIQDKLVQFYIMRGYDFRVAREEKERLRKRIEAQGIRDFQTIVNEGISEQYLKWKGISATLALATSNNAKVVVIGAGQGGLPIILGNLDSPPAAAGGGDQASTDQLKGQAAQLNLSPEFESDPLLLSEPEIPNPSEALLLPPHFDHNDSVDRPESTIKNR</sequence>
<dbReference type="Proteomes" id="UP000592294">
    <property type="component" value="Unassembled WGS sequence"/>
</dbReference>
<dbReference type="PANTHER" id="PTHR23222">
    <property type="entry name" value="PROHIBITIN"/>
    <property type="match status" value="1"/>
</dbReference>
<comment type="caution">
    <text evidence="5">The sequence shown here is derived from an EMBL/GenBank/DDBJ whole genome shotgun (WGS) entry which is preliminary data.</text>
</comment>
<dbReference type="InterPro" id="IPR036013">
    <property type="entry name" value="Band_7/SPFH_dom_sf"/>
</dbReference>
<dbReference type="SUPFAM" id="SSF117892">
    <property type="entry name" value="Band 7/SPFH domain"/>
    <property type="match status" value="1"/>
</dbReference>
<proteinExistence type="predicted"/>
<organism evidence="5 6">
    <name type="scientific">Allochromatium humboldtianum</name>
    <dbReference type="NCBI Taxonomy" id="504901"/>
    <lineage>
        <taxon>Bacteria</taxon>
        <taxon>Pseudomonadati</taxon>
        <taxon>Pseudomonadota</taxon>
        <taxon>Gammaproteobacteria</taxon>
        <taxon>Chromatiales</taxon>
        <taxon>Chromatiaceae</taxon>
        <taxon>Allochromatium</taxon>
    </lineage>
</organism>
<dbReference type="InterPro" id="IPR001107">
    <property type="entry name" value="Band_7"/>
</dbReference>
<feature type="domain" description="Band 7" evidence="4">
    <location>
        <begin position="32"/>
        <end position="205"/>
    </location>
</feature>
<feature type="compositionally biased region" description="Basic and acidic residues" evidence="3">
    <location>
        <begin position="342"/>
        <end position="359"/>
    </location>
</feature>
<dbReference type="GO" id="GO:0007005">
    <property type="term" value="P:mitochondrion organization"/>
    <property type="evidence" value="ECO:0007669"/>
    <property type="project" value="TreeGrafter"/>
</dbReference>
<evidence type="ECO:0000313" key="5">
    <source>
        <dbReference type="EMBL" id="NVZ10130.1"/>
    </source>
</evidence>
<gene>
    <name evidence="5" type="ORF">HW932_12750</name>
</gene>
<evidence type="ECO:0000256" key="2">
    <source>
        <dbReference type="ARBA" id="ARBA00023136"/>
    </source>
</evidence>
<evidence type="ECO:0000256" key="1">
    <source>
        <dbReference type="ARBA" id="ARBA00004167"/>
    </source>
</evidence>
<accession>A0A850RGT2</accession>
<evidence type="ECO:0000313" key="6">
    <source>
        <dbReference type="Proteomes" id="UP000592294"/>
    </source>
</evidence>
<evidence type="ECO:0000259" key="4">
    <source>
        <dbReference type="SMART" id="SM00244"/>
    </source>
</evidence>
<dbReference type="CDD" id="cd03401">
    <property type="entry name" value="SPFH_prohibitin"/>
    <property type="match status" value="1"/>
</dbReference>
<dbReference type="GO" id="GO:0016020">
    <property type="term" value="C:membrane"/>
    <property type="evidence" value="ECO:0007669"/>
    <property type="project" value="UniProtKB-SubCell"/>
</dbReference>
<dbReference type="SMART" id="SM00244">
    <property type="entry name" value="PHB"/>
    <property type="match status" value="1"/>
</dbReference>
<protein>
    <submittedName>
        <fullName evidence="5">Prohibitin family protein</fullName>
    </submittedName>
</protein>
<feature type="region of interest" description="Disordered" evidence="3">
    <location>
        <begin position="320"/>
        <end position="359"/>
    </location>
</feature>
<keyword evidence="2" id="KW-0472">Membrane</keyword>